<accession>A0A5Q2N2G9</accession>
<dbReference type="Proteomes" id="UP000366051">
    <property type="component" value="Chromosome"/>
</dbReference>
<protein>
    <submittedName>
        <fullName evidence="1">Uncharacterized protein</fullName>
    </submittedName>
</protein>
<sequence length="231" mass="27502">MIPGEYFDEDNNWVIDIQHGVYSRVVVDMIWFARNAYRHAEQTIGVSTELGKNMYASTFHYRGLQYFHDMIAARFRYKYANEIEPCLPGLLDDFTDEERVLILWNEFYPDEVKRLFLRYPELPRLIVTAAVYNNPDRRGIEAEEWIYQIINDAYPETREWRNKKLGKSGLKLKLKIGSEPVNIKIEDNMRTILEDCMREKNISLEEAMNYLISVGWKEYRLVNEVIPKKDD</sequence>
<evidence type="ECO:0000313" key="2">
    <source>
        <dbReference type="Proteomes" id="UP000366051"/>
    </source>
</evidence>
<keyword evidence="2" id="KW-1185">Reference proteome</keyword>
<evidence type="ECO:0000313" key="1">
    <source>
        <dbReference type="EMBL" id="QGG48049.1"/>
    </source>
</evidence>
<reference evidence="2" key="1">
    <citation type="submission" date="2019-11" db="EMBL/GenBank/DDBJ databases">
        <title>Genome sequence of Heliorestis convoluta strain HH, an alkaliphilic and minimalistic phototrophic bacterium from a soda lake in Egypt.</title>
        <authorList>
            <person name="Dewey E.D."/>
            <person name="Stokes L.M."/>
            <person name="Burchell B.M."/>
            <person name="Shaffer K.N."/>
            <person name="Huntington A.M."/>
            <person name="Baker J.M."/>
            <person name="Nadendla S."/>
            <person name="Giglio M.G."/>
            <person name="Touchman J.W."/>
            <person name="Blankenship R.E."/>
            <person name="Madigan M.T."/>
            <person name="Sattley W.M."/>
        </authorList>
    </citation>
    <scope>NUCLEOTIDE SEQUENCE [LARGE SCALE GENOMIC DNA]</scope>
    <source>
        <strain evidence="2">HH</strain>
    </source>
</reference>
<proteinExistence type="predicted"/>
<dbReference type="AlphaFoldDB" id="A0A5Q2N2G9"/>
<dbReference type="KEGG" id="hcv:FTV88_1951"/>
<dbReference type="EMBL" id="CP045875">
    <property type="protein sequence ID" value="QGG48049.1"/>
    <property type="molecule type" value="Genomic_DNA"/>
</dbReference>
<dbReference type="RefSeq" id="WP_153725314.1">
    <property type="nucleotide sequence ID" value="NZ_CP045875.1"/>
</dbReference>
<dbReference type="OrthoDB" id="6660348at2"/>
<organism evidence="1 2">
    <name type="scientific">Heliorestis convoluta</name>
    <dbReference type="NCBI Taxonomy" id="356322"/>
    <lineage>
        <taxon>Bacteria</taxon>
        <taxon>Bacillati</taxon>
        <taxon>Bacillota</taxon>
        <taxon>Clostridia</taxon>
        <taxon>Eubacteriales</taxon>
        <taxon>Heliobacteriaceae</taxon>
        <taxon>Heliorestis</taxon>
    </lineage>
</organism>
<name>A0A5Q2N2G9_9FIRM</name>
<gene>
    <name evidence="1" type="ORF">FTV88_1951</name>
</gene>